<keyword evidence="2 7" id="KW-0378">Hydrolase</keyword>
<organism evidence="10 11">
    <name type="scientific">Tilletia horrida</name>
    <dbReference type="NCBI Taxonomy" id="155126"/>
    <lineage>
        <taxon>Eukaryota</taxon>
        <taxon>Fungi</taxon>
        <taxon>Dikarya</taxon>
        <taxon>Basidiomycota</taxon>
        <taxon>Ustilaginomycotina</taxon>
        <taxon>Exobasidiomycetes</taxon>
        <taxon>Tilletiales</taxon>
        <taxon>Tilletiaceae</taxon>
        <taxon>Tilletia</taxon>
    </lineage>
</organism>
<evidence type="ECO:0000256" key="1">
    <source>
        <dbReference type="ARBA" id="ARBA00022741"/>
    </source>
</evidence>
<sequence length="196" mass="21729">MTSPPSPRQRPPSAHSQGQAPAPVQPIYFSTFNVTPQVFHSTPHAHALVNLKPLVPGHVLVIPHRTDAARLHDLSAEEVAGVFEAVREVARVVEQAFGVEGLTVSLQDGPVAGQSVPHLHVHILPRRTRDFEPNDALYPLLERFGFDLAELHRARAEGKERTGPDDEERRPRKMEEMRAEAEWLASFFSSKAPGPK</sequence>
<feature type="short sequence motif" description="Histidine triad motif" evidence="6">
    <location>
        <begin position="118"/>
        <end position="122"/>
    </location>
</feature>
<evidence type="ECO:0000256" key="6">
    <source>
        <dbReference type="PROSITE-ProRule" id="PRU00464"/>
    </source>
</evidence>
<dbReference type="InterPro" id="IPR019808">
    <property type="entry name" value="Histidine_triad_CS"/>
</dbReference>
<feature type="compositionally biased region" description="Pro residues" evidence="8">
    <location>
        <begin position="1"/>
        <end position="10"/>
    </location>
</feature>
<feature type="binding site" evidence="4">
    <location>
        <begin position="113"/>
        <end position="116"/>
    </location>
    <ligand>
        <name>substrate</name>
    </ligand>
</feature>
<protein>
    <recommendedName>
        <fullName evidence="7">Bis(5'-adenosyl)-triphosphatase</fullName>
        <ecNumber evidence="7">3.6.1.29</ecNumber>
    </recommendedName>
</protein>
<evidence type="ECO:0000256" key="5">
    <source>
        <dbReference type="PIRSR" id="PIRSR639383-3"/>
    </source>
</evidence>
<comment type="cofactor">
    <cofactor evidence="7">
        <name>Mn(2+)</name>
        <dbReference type="ChEBI" id="CHEBI:29035"/>
    </cofactor>
</comment>
<dbReference type="CDD" id="cd01275">
    <property type="entry name" value="FHIT"/>
    <property type="match status" value="1"/>
</dbReference>
<dbReference type="EC" id="3.6.1.29" evidence="7"/>
<keyword evidence="11" id="KW-1185">Reference proteome</keyword>
<dbReference type="FunFam" id="3.30.428.10:FF:000011">
    <property type="entry name" value="Fragile histidine triad"/>
    <property type="match status" value="1"/>
</dbReference>
<feature type="active site" description="Tele-AMP-histidine intermediate" evidence="3">
    <location>
        <position position="120"/>
    </location>
</feature>
<evidence type="ECO:0000256" key="4">
    <source>
        <dbReference type="PIRSR" id="PIRSR639383-2"/>
    </source>
</evidence>
<feature type="binding site" evidence="4">
    <location>
        <position position="122"/>
    </location>
    <ligand>
        <name>substrate</name>
    </ligand>
</feature>
<feature type="domain" description="HIT" evidence="9">
    <location>
        <begin position="25"/>
        <end position="138"/>
    </location>
</feature>
<evidence type="ECO:0000256" key="8">
    <source>
        <dbReference type="SAM" id="MobiDB-lite"/>
    </source>
</evidence>
<dbReference type="SUPFAM" id="SSF54197">
    <property type="entry name" value="HIT-like"/>
    <property type="match status" value="1"/>
</dbReference>
<feature type="region of interest" description="Disordered" evidence="8">
    <location>
        <begin position="1"/>
        <end position="21"/>
    </location>
</feature>
<accession>A0AAN6JIR4</accession>
<dbReference type="InterPro" id="IPR011146">
    <property type="entry name" value="HIT-like"/>
</dbReference>
<dbReference type="InterPro" id="IPR036265">
    <property type="entry name" value="HIT-like_sf"/>
</dbReference>
<gene>
    <name evidence="10" type="ORF">OC842_005059</name>
</gene>
<name>A0AAN6JIR4_9BASI</name>
<dbReference type="Proteomes" id="UP001176521">
    <property type="component" value="Unassembled WGS sequence"/>
</dbReference>
<dbReference type="InterPro" id="IPR051884">
    <property type="entry name" value="Bis(5'-adenosyl)-TPase_reg"/>
</dbReference>
<reference evidence="10" key="1">
    <citation type="journal article" date="2023" name="PhytoFront">
        <title>Draft Genome Resources of Seven Strains of Tilletia horrida, Causal Agent of Kernel Smut of Rice.</title>
        <authorList>
            <person name="Khanal S."/>
            <person name="Antony Babu S."/>
            <person name="Zhou X.G."/>
        </authorList>
    </citation>
    <scope>NUCLEOTIDE SEQUENCE</scope>
    <source>
        <strain evidence="10">TX3</strain>
    </source>
</reference>
<dbReference type="GO" id="GO:0047710">
    <property type="term" value="F:bis(5'-adenosyl)-triphosphatase activity"/>
    <property type="evidence" value="ECO:0007669"/>
    <property type="project" value="UniProtKB-UniRule"/>
</dbReference>
<dbReference type="AlphaFoldDB" id="A0AAN6JIR4"/>
<dbReference type="PROSITE" id="PS00892">
    <property type="entry name" value="HIT_1"/>
    <property type="match status" value="1"/>
</dbReference>
<evidence type="ECO:0000313" key="10">
    <source>
        <dbReference type="EMBL" id="KAK0526851.1"/>
    </source>
</evidence>
<comment type="caution">
    <text evidence="10">The sequence shown here is derived from an EMBL/GenBank/DDBJ whole genome shotgun (WGS) entry which is preliminary data.</text>
</comment>
<dbReference type="Pfam" id="PF01230">
    <property type="entry name" value="HIT"/>
    <property type="match status" value="1"/>
</dbReference>
<evidence type="ECO:0000256" key="3">
    <source>
        <dbReference type="PIRSR" id="PIRSR639383-1"/>
    </source>
</evidence>
<dbReference type="PANTHER" id="PTHR46243">
    <property type="entry name" value="BIS(5'-ADENOSYL)-TRIPHOSPHATASE"/>
    <property type="match status" value="1"/>
</dbReference>
<dbReference type="GO" id="GO:0000166">
    <property type="term" value="F:nucleotide binding"/>
    <property type="evidence" value="ECO:0007669"/>
    <property type="project" value="UniProtKB-KW"/>
</dbReference>
<keyword evidence="1 7" id="KW-0547">Nucleotide-binding</keyword>
<dbReference type="Gene3D" id="3.30.428.10">
    <property type="entry name" value="HIT-like"/>
    <property type="match status" value="1"/>
</dbReference>
<evidence type="ECO:0000259" key="9">
    <source>
        <dbReference type="PROSITE" id="PS51084"/>
    </source>
</evidence>
<dbReference type="PROSITE" id="PS51084">
    <property type="entry name" value="HIT_2"/>
    <property type="match status" value="1"/>
</dbReference>
<feature type="site" description="Important for induction of apoptosis" evidence="5">
    <location>
        <position position="138"/>
    </location>
</feature>
<evidence type="ECO:0000256" key="7">
    <source>
        <dbReference type="RuleBase" id="RU366076"/>
    </source>
</evidence>
<dbReference type="PANTHER" id="PTHR46243:SF1">
    <property type="entry name" value="BIS(5'-ADENOSYL)-TRIPHOSPHATASE"/>
    <property type="match status" value="1"/>
</dbReference>
<feature type="binding site" evidence="4">
    <location>
        <position position="50"/>
    </location>
    <ligand>
        <name>substrate</name>
    </ligand>
</feature>
<feature type="region of interest" description="Disordered" evidence="8">
    <location>
        <begin position="155"/>
        <end position="177"/>
    </location>
</feature>
<feature type="binding site" evidence="4">
    <location>
        <position position="107"/>
    </location>
    <ligand>
        <name>substrate</name>
    </ligand>
</feature>
<proteinExistence type="predicted"/>
<dbReference type="EMBL" id="JAPDMQ010000336">
    <property type="protein sequence ID" value="KAK0526851.1"/>
    <property type="molecule type" value="Genomic_DNA"/>
</dbReference>
<evidence type="ECO:0000256" key="2">
    <source>
        <dbReference type="ARBA" id="ARBA00022801"/>
    </source>
</evidence>
<dbReference type="InterPro" id="IPR039383">
    <property type="entry name" value="FHIT"/>
</dbReference>
<comment type="catalytic activity">
    <reaction evidence="7">
        <text>P(1),P(3)-bis(5'-adenosyl) triphosphate + H2O = AMP + ADP + 2 H(+)</text>
        <dbReference type="Rhea" id="RHEA:13893"/>
        <dbReference type="ChEBI" id="CHEBI:15377"/>
        <dbReference type="ChEBI" id="CHEBI:15378"/>
        <dbReference type="ChEBI" id="CHEBI:58529"/>
        <dbReference type="ChEBI" id="CHEBI:456215"/>
        <dbReference type="ChEBI" id="CHEBI:456216"/>
        <dbReference type="EC" id="3.6.1.29"/>
    </reaction>
</comment>
<evidence type="ECO:0000313" key="11">
    <source>
        <dbReference type="Proteomes" id="UP001176521"/>
    </source>
</evidence>